<proteinExistence type="inferred from homology"/>
<evidence type="ECO:0000256" key="2">
    <source>
        <dbReference type="ARBA" id="ARBA00022900"/>
    </source>
</evidence>
<dbReference type="InterPro" id="IPR042178">
    <property type="entry name" value="Serpin_sf_1"/>
</dbReference>
<evidence type="ECO:0000256" key="1">
    <source>
        <dbReference type="ARBA" id="ARBA00022690"/>
    </source>
</evidence>
<dbReference type="SMART" id="SM00093">
    <property type="entry name" value="SERPIN"/>
    <property type="match status" value="1"/>
</dbReference>
<dbReference type="PANTHER" id="PTHR11461:SF278">
    <property type="entry name" value="SERINE PROTEASE INHIBITOR 88EA"/>
    <property type="match status" value="1"/>
</dbReference>
<dbReference type="OrthoDB" id="671595at2759"/>
<protein>
    <recommendedName>
        <fullName evidence="5">Serpin domain-containing protein</fullName>
    </recommendedName>
</protein>
<dbReference type="InterPro" id="IPR023795">
    <property type="entry name" value="Serpin_CS"/>
</dbReference>
<keyword evidence="1" id="KW-0646">Protease inhibitor</keyword>
<accession>A0A7R8X7S1</accession>
<dbReference type="Pfam" id="PF00079">
    <property type="entry name" value="Serpin"/>
    <property type="match status" value="1"/>
</dbReference>
<evidence type="ECO:0000256" key="3">
    <source>
        <dbReference type="RuleBase" id="RU000411"/>
    </source>
</evidence>
<dbReference type="Gene3D" id="2.30.39.10">
    <property type="entry name" value="Alpha-1-antitrypsin, domain 1"/>
    <property type="match status" value="1"/>
</dbReference>
<feature type="compositionally biased region" description="Basic and acidic residues" evidence="4">
    <location>
        <begin position="181"/>
        <end position="195"/>
    </location>
</feature>
<gene>
    <name evidence="6" type="ORF">DSTB1V02_LOCUS5464</name>
</gene>
<reference evidence="6" key="1">
    <citation type="submission" date="2020-11" db="EMBL/GenBank/DDBJ databases">
        <authorList>
            <person name="Tran Van P."/>
        </authorList>
    </citation>
    <scope>NUCLEOTIDE SEQUENCE</scope>
</reference>
<comment type="similarity">
    <text evidence="3">Belongs to the serpin family.</text>
</comment>
<dbReference type="InterPro" id="IPR042185">
    <property type="entry name" value="Serpin_sf_2"/>
</dbReference>
<feature type="compositionally biased region" description="Polar residues" evidence="4">
    <location>
        <begin position="196"/>
        <end position="207"/>
    </location>
</feature>
<dbReference type="GO" id="GO:0005615">
    <property type="term" value="C:extracellular space"/>
    <property type="evidence" value="ECO:0007669"/>
    <property type="project" value="InterPro"/>
</dbReference>
<evidence type="ECO:0000313" key="7">
    <source>
        <dbReference type="Proteomes" id="UP000677054"/>
    </source>
</evidence>
<dbReference type="InterPro" id="IPR000215">
    <property type="entry name" value="Serpin_fam"/>
</dbReference>
<name>A0A7R8X7S1_9CRUS</name>
<evidence type="ECO:0000256" key="4">
    <source>
        <dbReference type="SAM" id="MobiDB-lite"/>
    </source>
</evidence>
<dbReference type="EMBL" id="CAJPEV010000897">
    <property type="protein sequence ID" value="CAG0889365.1"/>
    <property type="molecule type" value="Genomic_DNA"/>
</dbReference>
<keyword evidence="7" id="KW-1185">Reference proteome</keyword>
<organism evidence="6">
    <name type="scientific">Darwinula stevensoni</name>
    <dbReference type="NCBI Taxonomy" id="69355"/>
    <lineage>
        <taxon>Eukaryota</taxon>
        <taxon>Metazoa</taxon>
        <taxon>Ecdysozoa</taxon>
        <taxon>Arthropoda</taxon>
        <taxon>Crustacea</taxon>
        <taxon>Oligostraca</taxon>
        <taxon>Ostracoda</taxon>
        <taxon>Podocopa</taxon>
        <taxon>Podocopida</taxon>
        <taxon>Darwinulocopina</taxon>
        <taxon>Darwinuloidea</taxon>
        <taxon>Darwinulidae</taxon>
        <taxon>Darwinula</taxon>
    </lineage>
</organism>
<keyword evidence="2" id="KW-0722">Serine protease inhibitor</keyword>
<feature type="domain" description="Serpin" evidence="5">
    <location>
        <begin position="1"/>
        <end position="180"/>
    </location>
</feature>
<dbReference type="PANTHER" id="PTHR11461">
    <property type="entry name" value="SERINE PROTEASE INHIBITOR, SERPIN"/>
    <property type="match status" value="1"/>
</dbReference>
<dbReference type="PROSITE" id="PS00284">
    <property type="entry name" value="SERPIN"/>
    <property type="match status" value="1"/>
</dbReference>
<feature type="region of interest" description="Disordered" evidence="4">
    <location>
        <begin position="181"/>
        <end position="207"/>
    </location>
</feature>
<dbReference type="EMBL" id="LR900414">
    <property type="protein sequence ID" value="CAD7245592.1"/>
    <property type="molecule type" value="Genomic_DNA"/>
</dbReference>
<dbReference type="SUPFAM" id="SSF56574">
    <property type="entry name" value="Serpins"/>
    <property type="match status" value="1"/>
</dbReference>
<evidence type="ECO:0000259" key="5">
    <source>
        <dbReference type="SMART" id="SM00093"/>
    </source>
</evidence>
<sequence length="255" mass="29853">MKLETQIRVGHLDDLKLQVFELPYEGNRLSMIVFLPEENDGLKEVEKKLTADTLKRAMKSLLIHTVNLTFPKFKIEHTLPVKDLLIQLGMRDLFSQNADLSGMTEQRDIQVSDIFHKALVEINEEGTVAAASSGMVIVPLSLSYRYLKKKIVVRADHPFIFFIYDFKTSQVLFMGRIMDPRPESSRTKKEADDINNRQPFSSHVSSNPSTARIYTQWFRSPQHKWPYMYHRVPNHQLFRYRSPYMTETGYFFKPF</sequence>
<dbReference type="Proteomes" id="UP000677054">
    <property type="component" value="Unassembled WGS sequence"/>
</dbReference>
<dbReference type="InterPro" id="IPR036186">
    <property type="entry name" value="Serpin_sf"/>
</dbReference>
<dbReference type="InterPro" id="IPR023796">
    <property type="entry name" value="Serpin_dom"/>
</dbReference>
<evidence type="ECO:0000313" key="6">
    <source>
        <dbReference type="EMBL" id="CAD7245592.1"/>
    </source>
</evidence>
<dbReference type="AlphaFoldDB" id="A0A7R8X7S1"/>
<dbReference type="Gene3D" id="3.30.497.10">
    <property type="entry name" value="Antithrombin, subunit I, domain 2"/>
    <property type="match status" value="1"/>
</dbReference>
<dbReference type="GO" id="GO:0004867">
    <property type="term" value="F:serine-type endopeptidase inhibitor activity"/>
    <property type="evidence" value="ECO:0007669"/>
    <property type="project" value="UniProtKB-KW"/>
</dbReference>